<dbReference type="Proteomes" id="UP000887580">
    <property type="component" value="Unplaced"/>
</dbReference>
<sequence>MCATFMASAFSTFMFYPRTPMKERERTVWAQFGMFLAILAIIGINFALSDFKHCSETERYMVYFFSGAFLFFFTFGLSFYMKYKDHETTEHYHYTALDYYIGTDQTRILINSGKKKIVIELPNMDSLNRKRSL</sequence>
<organism evidence="1 2">
    <name type="scientific">Panagrolaimus sp. PS1159</name>
    <dbReference type="NCBI Taxonomy" id="55785"/>
    <lineage>
        <taxon>Eukaryota</taxon>
        <taxon>Metazoa</taxon>
        <taxon>Ecdysozoa</taxon>
        <taxon>Nematoda</taxon>
        <taxon>Chromadorea</taxon>
        <taxon>Rhabditida</taxon>
        <taxon>Tylenchina</taxon>
        <taxon>Panagrolaimomorpha</taxon>
        <taxon>Panagrolaimoidea</taxon>
        <taxon>Panagrolaimidae</taxon>
        <taxon>Panagrolaimus</taxon>
    </lineage>
</organism>
<name>A0AC35EZJ4_9BILA</name>
<accession>A0AC35EZJ4</accession>
<reference evidence="2" key="1">
    <citation type="submission" date="2022-11" db="UniProtKB">
        <authorList>
            <consortium name="WormBaseParasite"/>
        </authorList>
    </citation>
    <scope>IDENTIFICATION</scope>
</reference>
<dbReference type="WBParaSite" id="PS1159_v2.g12309.t1">
    <property type="protein sequence ID" value="PS1159_v2.g12309.t1"/>
    <property type="gene ID" value="PS1159_v2.g12309"/>
</dbReference>
<protein>
    <submittedName>
        <fullName evidence="2">Uncharacterized protein</fullName>
    </submittedName>
</protein>
<proteinExistence type="predicted"/>
<evidence type="ECO:0000313" key="2">
    <source>
        <dbReference type="WBParaSite" id="PS1159_v2.g12309.t1"/>
    </source>
</evidence>
<evidence type="ECO:0000313" key="1">
    <source>
        <dbReference type="Proteomes" id="UP000887580"/>
    </source>
</evidence>